<dbReference type="InterPro" id="IPR036286">
    <property type="entry name" value="LexA/Signal_pep-like_sf"/>
</dbReference>
<dbReference type="EMBL" id="KC246866">
    <property type="protein sequence ID" value="AHF26082.1"/>
    <property type="molecule type" value="Genomic_DNA"/>
</dbReference>
<dbReference type="InterPro" id="IPR013783">
    <property type="entry name" value="Ig-like_fold"/>
</dbReference>
<dbReference type="Pfam" id="PF10502">
    <property type="entry name" value="Peptidase_S26"/>
    <property type="match status" value="1"/>
</dbReference>
<evidence type="ECO:0000256" key="1">
    <source>
        <dbReference type="ARBA" id="ARBA00009370"/>
    </source>
</evidence>
<dbReference type="GO" id="GO:0016020">
    <property type="term" value="C:membrane"/>
    <property type="evidence" value="ECO:0007669"/>
    <property type="project" value="InterPro"/>
</dbReference>
<dbReference type="GO" id="GO:0006465">
    <property type="term" value="P:signal peptide processing"/>
    <property type="evidence" value="ECO:0007669"/>
    <property type="project" value="InterPro"/>
</dbReference>
<reference evidence="4" key="1">
    <citation type="journal article" date="2013" name="PLoS ONE">
        <title>Metagenomic insights into the carbohydrate-active enzymes carried by the microorganisms adhering to solid digesta in the rumen of cows.</title>
        <authorList>
            <person name="Wang L."/>
            <person name="Hatem A."/>
            <person name="Catalyurek U.V."/>
            <person name="Morrison M."/>
            <person name="Yu Z."/>
        </authorList>
    </citation>
    <scope>NUCLEOTIDE SEQUENCE</scope>
</reference>
<feature type="domain" description="Peptidase S26" evidence="3">
    <location>
        <begin position="182"/>
        <end position="283"/>
    </location>
</feature>
<accession>W0FT11</accession>
<name>W0FT11_9BACT</name>
<keyword evidence="2" id="KW-0812">Transmembrane</keyword>
<organism evidence="4">
    <name type="scientific">uncultured bacterium Contigcl_1764b</name>
    <dbReference type="NCBI Taxonomy" id="1393658"/>
    <lineage>
        <taxon>Bacteria</taxon>
        <taxon>environmental samples</taxon>
    </lineage>
</organism>
<dbReference type="InterPro" id="IPR019533">
    <property type="entry name" value="Peptidase_S26"/>
</dbReference>
<dbReference type="GO" id="GO:0004252">
    <property type="term" value="F:serine-type endopeptidase activity"/>
    <property type="evidence" value="ECO:0007669"/>
    <property type="project" value="InterPro"/>
</dbReference>
<dbReference type="PANTHER" id="PTHR43390">
    <property type="entry name" value="SIGNAL PEPTIDASE I"/>
    <property type="match status" value="1"/>
</dbReference>
<sequence length="308" mass="34480">MEIYHPRDEELLREMRRVRRSAKRKRLTWGLLILLVLSIAAGLFVFNRYYRFAVMHGVAMGDTLPAGSLVLVRRANEGKSYASGDIILYEKRIASPIEFTILSPKGKIRESCQYIIYRDMGTTRQYFSVGENGAAWVTDSGKAEVYVTDGEGTLRLETDDLPNGEYWAKEVKASYGQDVLKDPIPFNVNNPVRTQIKRVLAATGDRIVLSPYAETLVNGQEIDRTRTSGRTADANVTARRININRKEYFVSGDQLSLSVDSRDADYDMVSEDDVLGRAEFVIWPVRCFGELTGQTASVSAGSRQGGAE</sequence>
<evidence type="ECO:0000259" key="3">
    <source>
        <dbReference type="Pfam" id="PF10502"/>
    </source>
</evidence>
<dbReference type="Gene3D" id="2.60.40.10">
    <property type="entry name" value="Immunoglobulins"/>
    <property type="match status" value="1"/>
</dbReference>
<comment type="similarity">
    <text evidence="1">Belongs to the peptidase S26 family.</text>
</comment>
<evidence type="ECO:0000313" key="4">
    <source>
        <dbReference type="EMBL" id="AHF26082.1"/>
    </source>
</evidence>
<keyword evidence="2" id="KW-0472">Membrane</keyword>
<keyword evidence="2" id="KW-1133">Transmembrane helix</keyword>
<feature type="transmembrane region" description="Helical" evidence="2">
    <location>
        <begin position="27"/>
        <end position="46"/>
    </location>
</feature>
<dbReference type="InterPro" id="IPR000223">
    <property type="entry name" value="Pept_S26A_signal_pept_1"/>
</dbReference>
<dbReference type="Gene3D" id="2.10.109.10">
    <property type="entry name" value="Umud Fragment, subunit A"/>
    <property type="match status" value="1"/>
</dbReference>
<proteinExistence type="inferred from homology"/>
<dbReference type="PANTHER" id="PTHR43390:SF1">
    <property type="entry name" value="CHLOROPLAST PROCESSING PEPTIDASE"/>
    <property type="match status" value="1"/>
</dbReference>
<dbReference type="SUPFAM" id="SSF51306">
    <property type="entry name" value="LexA/Signal peptidase"/>
    <property type="match status" value="1"/>
</dbReference>
<protein>
    <submittedName>
        <fullName evidence="4">Signal peptidase I</fullName>
    </submittedName>
</protein>
<dbReference type="AlphaFoldDB" id="W0FT11"/>
<evidence type="ECO:0000256" key="2">
    <source>
        <dbReference type="SAM" id="Phobius"/>
    </source>
</evidence>